<evidence type="ECO:0000313" key="2">
    <source>
        <dbReference type="EMBL" id="EYU21447.1"/>
    </source>
</evidence>
<name>A0A022PYQ3_ERYGU</name>
<feature type="compositionally biased region" description="Basic and acidic residues" evidence="1">
    <location>
        <begin position="101"/>
        <end position="110"/>
    </location>
</feature>
<feature type="compositionally biased region" description="Polar residues" evidence="1">
    <location>
        <begin position="7"/>
        <end position="19"/>
    </location>
</feature>
<gene>
    <name evidence="2" type="ORF">MIMGU_mgv1a009460mg</name>
</gene>
<dbReference type="Proteomes" id="UP000030748">
    <property type="component" value="Unassembled WGS sequence"/>
</dbReference>
<dbReference type="STRING" id="4155.A0A022PYQ3"/>
<reference evidence="2 3" key="1">
    <citation type="journal article" date="2013" name="Proc. Natl. Acad. Sci. U.S.A.">
        <title>Fine-scale variation in meiotic recombination in Mimulus inferred from population shotgun sequencing.</title>
        <authorList>
            <person name="Hellsten U."/>
            <person name="Wright K.M."/>
            <person name="Jenkins J."/>
            <person name="Shu S."/>
            <person name="Yuan Y."/>
            <person name="Wessler S.R."/>
            <person name="Schmutz J."/>
            <person name="Willis J.H."/>
            <person name="Rokhsar D.S."/>
        </authorList>
    </citation>
    <scope>NUCLEOTIDE SEQUENCE [LARGE SCALE GENOMIC DNA]</scope>
    <source>
        <strain evidence="3">cv. DUN x IM62</strain>
    </source>
</reference>
<feature type="compositionally biased region" description="Basic and acidic residues" evidence="1">
    <location>
        <begin position="60"/>
        <end position="75"/>
    </location>
</feature>
<dbReference type="EMBL" id="KI632223">
    <property type="protein sequence ID" value="EYU21447.1"/>
    <property type="molecule type" value="Genomic_DNA"/>
</dbReference>
<dbReference type="PANTHER" id="PTHR34775:SF6">
    <property type="entry name" value="TRANSMEMBRANE PROTEIN"/>
    <property type="match status" value="1"/>
</dbReference>
<proteinExistence type="predicted"/>
<feature type="region of interest" description="Disordered" evidence="1">
    <location>
        <begin position="144"/>
        <end position="197"/>
    </location>
</feature>
<feature type="region of interest" description="Disordered" evidence="1">
    <location>
        <begin position="1"/>
        <end position="122"/>
    </location>
</feature>
<feature type="compositionally biased region" description="Low complexity" evidence="1">
    <location>
        <begin position="81"/>
        <end position="97"/>
    </location>
</feature>
<accession>A0A022PYQ3</accession>
<dbReference type="eggNOG" id="ENOG502QTA3">
    <property type="taxonomic scope" value="Eukaryota"/>
</dbReference>
<organism evidence="2 3">
    <name type="scientific">Erythranthe guttata</name>
    <name type="common">Yellow monkey flower</name>
    <name type="synonym">Mimulus guttatus</name>
    <dbReference type="NCBI Taxonomy" id="4155"/>
    <lineage>
        <taxon>Eukaryota</taxon>
        <taxon>Viridiplantae</taxon>
        <taxon>Streptophyta</taxon>
        <taxon>Embryophyta</taxon>
        <taxon>Tracheophyta</taxon>
        <taxon>Spermatophyta</taxon>
        <taxon>Magnoliopsida</taxon>
        <taxon>eudicotyledons</taxon>
        <taxon>Gunneridae</taxon>
        <taxon>Pentapetalae</taxon>
        <taxon>asterids</taxon>
        <taxon>lamiids</taxon>
        <taxon>Lamiales</taxon>
        <taxon>Phrymaceae</taxon>
        <taxon>Erythranthe</taxon>
    </lineage>
</organism>
<dbReference type="PANTHER" id="PTHR34775">
    <property type="entry name" value="TRANSMEMBRANE PROTEIN"/>
    <property type="match status" value="1"/>
</dbReference>
<feature type="compositionally biased region" description="Acidic residues" evidence="1">
    <location>
        <begin position="185"/>
        <end position="197"/>
    </location>
</feature>
<sequence>MKMVASETVSFPSKPSSTGENNENESSQDKTTPKFKKMAPKHFMSPTISASSKAASRKKVLSERNDSDSEDHVEKSYFVMSSNSLASRSSSRIVISSYDHASSEPDKGYDPQRNYLSPRPKYLRFNPNRRHEIFNRLEKQDLDSSFESKEASDEVESASSVEEVKDSSLSSPAKENFLKMKNEENLEEEEEEEEEEEIKERGWCFKGVVKLAFTLVACFLSTSYISALWRNLTESYPTIKKETFELIGMEMRSADWLKVGDSYIEVDEVEIYEEENGESEEGIEAEIVEYNVEKLEFVGIEDKIDEGAEIEVVRIDEIEYEIKNLNEVTAVKTDESTEASS</sequence>
<dbReference type="AlphaFoldDB" id="A0A022PYQ3"/>
<keyword evidence="3" id="KW-1185">Reference proteome</keyword>
<evidence type="ECO:0000313" key="3">
    <source>
        <dbReference type="Proteomes" id="UP000030748"/>
    </source>
</evidence>
<evidence type="ECO:0000256" key="1">
    <source>
        <dbReference type="SAM" id="MobiDB-lite"/>
    </source>
</evidence>
<protein>
    <submittedName>
        <fullName evidence="2">Uncharacterized protein</fullName>
    </submittedName>
</protein>